<dbReference type="InterPro" id="IPR039977">
    <property type="entry name" value="Suv4-20/Set9"/>
</dbReference>
<keyword evidence="4" id="KW-0489">Methyltransferase</keyword>
<evidence type="ECO:0000256" key="2">
    <source>
        <dbReference type="ARBA" id="ARBA00004286"/>
    </source>
</evidence>
<feature type="compositionally biased region" description="Basic residues" evidence="9">
    <location>
        <begin position="366"/>
        <end position="380"/>
    </location>
</feature>
<evidence type="ECO:0000313" key="10">
    <source>
        <dbReference type="EMBL" id="RXN02580.1"/>
    </source>
</evidence>
<protein>
    <submittedName>
        <fullName evidence="10">Serine-rich adhesin for platelets-like isoform X2</fullName>
    </submittedName>
</protein>
<dbReference type="EMBL" id="QBIY01013497">
    <property type="protein sequence ID" value="RXN02580.1"/>
    <property type="molecule type" value="Genomic_DNA"/>
</dbReference>
<dbReference type="STRING" id="84645.A0A498L2B7"/>
<dbReference type="GO" id="GO:0032259">
    <property type="term" value="P:methylation"/>
    <property type="evidence" value="ECO:0007669"/>
    <property type="project" value="UniProtKB-KW"/>
</dbReference>
<keyword evidence="3" id="KW-0158">Chromosome</keyword>
<feature type="compositionally biased region" description="Polar residues" evidence="9">
    <location>
        <begin position="1279"/>
        <end position="1292"/>
    </location>
</feature>
<keyword evidence="11" id="KW-1185">Reference proteome</keyword>
<evidence type="ECO:0000256" key="8">
    <source>
        <dbReference type="ARBA" id="ARBA00023242"/>
    </source>
</evidence>
<evidence type="ECO:0000256" key="9">
    <source>
        <dbReference type="SAM" id="MobiDB-lite"/>
    </source>
</evidence>
<feature type="region of interest" description="Disordered" evidence="9">
    <location>
        <begin position="1272"/>
        <end position="1292"/>
    </location>
</feature>
<evidence type="ECO:0000313" key="11">
    <source>
        <dbReference type="Proteomes" id="UP000290572"/>
    </source>
</evidence>
<feature type="region of interest" description="Disordered" evidence="9">
    <location>
        <begin position="1648"/>
        <end position="1680"/>
    </location>
</feature>
<evidence type="ECO:0000256" key="7">
    <source>
        <dbReference type="ARBA" id="ARBA00022853"/>
    </source>
</evidence>
<dbReference type="Proteomes" id="UP000290572">
    <property type="component" value="Unassembled WGS sequence"/>
</dbReference>
<name>A0A498L2B7_LABRO</name>
<feature type="compositionally biased region" description="Polar residues" evidence="9">
    <location>
        <begin position="439"/>
        <end position="453"/>
    </location>
</feature>
<proteinExistence type="predicted"/>
<feature type="compositionally biased region" description="Basic and acidic residues" evidence="9">
    <location>
        <begin position="427"/>
        <end position="436"/>
    </location>
</feature>
<feature type="compositionally biased region" description="Polar residues" evidence="9">
    <location>
        <begin position="1408"/>
        <end position="1422"/>
    </location>
</feature>
<sequence length="1702" mass="186594">MSVRELCETDDLATSLVLDPLLGFSTHKMNISPPPEIRRWGYLRETLLRFKRTHDFQATFDALLDGEWVSGYFTGLGSHRQELLKQHMYRYMTAFLLDSGVNIEPCNRYSSETNGAKITSTRHWLVGERVEVLQGCIAELSPEDSAVLRAGVNDFSVMYSTRKRCAQLWLGPAAFINHALPMRNTFSQRTKRNALVLSKMRKTDRWRREEHCKQVEKRTQNLLSSLPHPELKELSICLYQHSTNFLLSCKDPLSKERALLYLIEKERPKPERIMRNSKSVSPPLSSANINGPEERKDEDGEMLNGDPVIRFKPFTLGCVSSVQERDGMKAKGRNVDSSSVRIVHQGISSRTRNILRSRLSSLQARSRSKLSRFNKRRTRLIKSNSKLSTGQNECSDSQTRDGKQQKGSEVESKDTTNPVLISPGKPSTDKYVHVDGDAGTNSDKSSQTESTVIRETQQRVFRDCLREVAGDGRDISGSTAPRAGSNRYLRVNLVRVAIPGKPEVESTEPPSVCMVSLDHSPQSSIPLKKRAFRESLDTDPEQDVPATACADVTKGKEPNSDNLLPKPSESSSVDTALLKSSIPESSSALKDNVGVGSKKRGSSKLIKTSSKQLCKGPQSAHRGPGKNNVKVPECKDTTSTVHVCESTIKDPKSETPKITEAVKCNTGEENQAKSDKGPEDCEITDNIDDTTGDELSTSNVSDKTDEEQRLNVRIRLKRKRGKEWSMECSDEAKSDVDKTSPQQCLALADPFRAILDSVSILNAEMERIRGHGEADNGVGLEKATKAVQDVLEHCRKECAAKPCKRQQKVSAVRINKKNVSTPKEIVEDGGDVPDKQLQQKSSDPKIEVDIDDIKPLPLIRLCRRAEGKWEVEWKDAHDEDESTDAVHREPKKLTSVFATAAIVEQMSHGKVKEENAPPCQQPVAGRSCTKATETFRDPLSFETSPLPLSLSPLSLYSPCYDGLAGVSHASGSIQARENVREHVSDNFDSSKTGVSRPDNKGRNDICLSHNLLQINKSLSKLQALSQSQVCEKSVPTNTSVTSSQIQSPPISPFATECSFSNYPEDVLDFPCLNLESYDQMPAQNNLAGSLIDYCPGEPHNTGSFSSPFSQSPTDAWNPETPYLGSPSPVSNFSSGEELSFPDIVFAQSDTSSSIGASQLLFKDKLCNTATSSAPLQDPEKDLYLSDGELSKTPIELQVQDDSATPFLPKDLTMFNSASTSAKQPGHPTARLHPQDRKLNFLDSIVNTKSSESGLAKIDGKDKIHGPLNLHSSKAKSESVFPSQHTQSLLGAGPQSNLVTPFHSLHVGSKSTSIADYPGAFNSGNVLFRSNDKKLPFFPNTKNVSKAEGGQNACRISVAAGSSKSHSNLESLYACPGPSSSQSGKESSARCPNAGFSRLAENLPKNPKNIPSKQYPANPSQQGDRIHPVYFISSSKTTTNIFKNSAGLKPQISRNDKDPSLPSTFLFPSSQGPQCYSTTQSKLSKLEKPHAVVAPTQNTQLSGVSTIQPNKNQMCPNISHCDSSDFNFSSSLSPPASQHSSPHLGYRESSIHEVPLIKTQSTTFEHGQPPHQSYVVNFTGDHSVTLGYSEDGESLNYSGSGPANYTYHCLMEPSGTQGRLVVEACGPSNFSPPPSVSRFAGSKVHGVQVGKDQQHQGTGTHPYNSLHFSTSHSQSTPITDRKPKRLRLVVTDGTVDLDLQYTD</sequence>
<accession>A0A498L2B7</accession>
<dbReference type="Gene3D" id="2.170.270.10">
    <property type="entry name" value="SET domain"/>
    <property type="match status" value="1"/>
</dbReference>
<feature type="region of interest" description="Disordered" evidence="9">
    <location>
        <begin position="1396"/>
        <end position="1423"/>
    </location>
</feature>
<feature type="region of interest" description="Disordered" evidence="9">
    <location>
        <begin position="659"/>
        <end position="706"/>
    </location>
</feature>
<gene>
    <name evidence="10" type="ORF">ROHU_034930</name>
</gene>
<dbReference type="FunFam" id="1.10.10.1700:FF:000001">
    <property type="entry name" value="Histone-lysine N-methyltransferase"/>
    <property type="match status" value="1"/>
</dbReference>
<evidence type="ECO:0000256" key="6">
    <source>
        <dbReference type="ARBA" id="ARBA00022691"/>
    </source>
</evidence>
<feature type="compositionally biased region" description="Acidic residues" evidence="9">
    <location>
        <begin position="680"/>
        <end position="692"/>
    </location>
</feature>
<reference evidence="10 11" key="1">
    <citation type="submission" date="2018-03" db="EMBL/GenBank/DDBJ databases">
        <title>Draft genome sequence of Rohu Carp (Labeo rohita).</title>
        <authorList>
            <person name="Das P."/>
            <person name="Kushwaha B."/>
            <person name="Joshi C.G."/>
            <person name="Kumar D."/>
            <person name="Nagpure N.S."/>
            <person name="Sahoo L."/>
            <person name="Das S.P."/>
            <person name="Bit A."/>
            <person name="Patnaik S."/>
            <person name="Meher P.K."/>
            <person name="Jayasankar P."/>
            <person name="Koringa P.G."/>
            <person name="Patel N.V."/>
            <person name="Hinsu A.T."/>
            <person name="Kumar R."/>
            <person name="Pandey M."/>
            <person name="Agarwal S."/>
            <person name="Srivastava S."/>
            <person name="Singh M."/>
            <person name="Iquebal M.A."/>
            <person name="Jaiswal S."/>
            <person name="Angadi U.B."/>
            <person name="Kumar N."/>
            <person name="Raza M."/>
            <person name="Shah T.M."/>
            <person name="Rai A."/>
            <person name="Jena J.K."/>
        </authorList>
    </citation>
    <scope>NUCLEOTIDE SEQUENCE [LARGE SCALE GENOMIC DNA]</scope>
    <source>
        <strain evidence="10">DASCIFA01</strain>
        <tissue evidence="10">Testis</tissue>
    </source>
</reference>
<dbReference type="PANTHER" id="PTHR12977:SF4">
    <property type="entry name" value="HISTONE-LYSINE N-METHYLTRANSFERASE KMT5B"/>
    <property type="match status" value="1"/>
</dbReference>
<dbReference type="SUPFAM" id="SSF82199">
    <property type="entry name" value="SET domain"/>
    <property type="match status" value="1"/>
</dbReference>
<evidence type="ECO:0000256" key="4">
    <source>
        <dbReference type="ARBA" id="ARBA00022603"/>
    </source>
</evidence>
<dbReference type="GO" id="GO:0005634">
    <property type="term" value="C:nucleus"/>
    <property type="evidence" value="ECO:0007669"/>
    <property type="project" value="UniProtKB-SubCell"/>
</dbReference>
<keyword evidence="7" id="KW-0156">Chromatin regulator</keyword>
<feature type="region of interest" description="Disordered" evidence="9">
    <location>
        <begin position="1444"/>
        <end position="1465"/>
    </location>
</feature>
<feature type="compositionally biased region" description="Basic and acidic residues" evidence="9">
    <location>
        <begin position="398"/>
        <end position="414"/>
    </location>
</feature>
<dbReference type="Gene3D" id="1.10.10.1700">
    <property type="entry name" value="Histone-lysine N-methyltransferase"/>
    <property type="match status" value="1"/>
</dbReference>
<comment type="subcellular location">
    <subcellularLocation>
        <location evidence="2">Chromosome</location>
    </subcellularLocation>
    <subcellularLocation>
        <location evidence="1">Nucleus</location>
    </subcellularLocation>
</comment>
<feature type="compositionally biased region" description="Polar residues" evidence="9">
    <location>
        <begin position="276"/>
        <end position="289"/>
    </location>
</feature>
<evidence type="ECO:0000256" key="1">
    <source>
        <dbReference type="ARBA" id="ARBA00004123"/>
    </source>
</evidence>
<dbReference type="GO" id="GO:0005694">
    <property type="term" value="C:chromosome"/>
    <property type="evidence" value="ECO:0007669"/>
    <property type="project" value="UniProtKB-SubCell"/>
</dbReference>
<feature type="region of interest" description="Disordered" evidence="9">
    <location>
        <begin position="823"/>
        <end position="845"/>
    </location>
</feature>
<dbReference type="GO" id="GO:0042799">
    <property type="term" value="F:histone H4K20 methyltransferase activity"/>
    <property type="evidence" value="ECO:0007669"/>
    <property type="project" value="UniProtKB-ARBA"/>
</dbReference>
<keyword evidence="8" id="KW-0539">Nucleus</keyword>
<keyword evidence="6" id="KW-0949">S-adenosyl-L-methionine</keyword>
<dbReference type="InterPro" id="IPR041938">
    <property type="entry name" value="Hist-Lys_N-MTase_N"/>
</dbReference>
<evidence type="ECO:0000256" key="5">
    <source>
        <dbReference type="ARBA" id="ARBA00022679"/>
    </source>
</evidence>
<feature type="region of interest" description="Disordered" evidence="9">
    <location>
        <begin position="502"/>
        <end position="633"/>
    </location>
</feature>
<organism evidence="10 11">
    <name type="scientific">Labeo rohita</name>
    <name type="common">Indian major carp</name>
    <name type="synonym">Cyprinus rohita</name>
    <dbReference type="NCBI Taxonomy" id="84645"/>
    <lineage>
        <taxon>Eukaryota</taxon>
        <taxon>Metazoa</taxon>
        <taxon>Chordata</taxon>
        <taxon>Craniata</taxon>
        <taxon>Vertebrata</taxon>
        <taxon>Euteleostomi</taxon>
        <taxon>Actinopterygii</taxon>
        <taxon>Neopterygii</taxon>
        <taxon>Teleostei</taxon>
        <taxon>Ostariophysi</taxon>
        <taxon>Cypriniformes</taxon>
        <taxon>Cyprinidae</taxon>
        <taxon>Labeoninae</taxon>
        <taxon>Labeonini</taxon>
        <taxon>Labeo</taxon>
    </lineage>
</organism>
<dbReference type="InterPro" id="IPR046341">
    <property type="entry name" value="SET_dom_sf"/>
</dbReference>
<feature type="compositionally biased region" description="Basic and acidic residues" evidence="9">
    <location>
        <begin position="670"/>
        <end position="679"/>
    </location>
</feature>
<feature type="compositionally biased region" description="Polar residues" evidence="9">
    <location>
        <begin position="381"/>
        <end position="397"/>
    </location>
</feature>
<feature type="region of interest" description="Disordered" evidence="9">
    <location>
        <begin position="274"/>
        <end position="304"/>
    </location>
</feature>
<feature type="compositionally biased region" description="Polar residues" evidence="9">
    <location>
        <begin position="1654"/>
        <end position="1677"/>
    </location>
</feature>
<comment type="caution">
    <text evidence="10">The sequence shown here is derived from an EMBL/GenBank/DDBJ whole genome shotgun (WGS) entry which is preliminary data.</text>
</comment>
<dbReference type="PANTHER" id="PTHR12977">
    <property type="entry name" value="SUPPRESSOR OF VARIEGATION 4-20-RELATED"/>
    <property type="match status" value="1"/>
</dbReference>
<keyword evidence="5" id="KW-0808">Transferase</keyword>
<evidence type="ECO:0000256" key="3">
    <source>
        <dbReference type="ARBA" id="ARBA00022454"/>
    </source>
</evidence>
<feature type="region of interest" description="Disordered" evidence="9">
    <location>
        <begin position="362"/>
        <end position="453"/>
    </location>
</feature>